<keyword evidence="3" id="KW-1185">Reference proteome</keyword>
<feature type="compositionally biased region" description="Basic and acidic residues" evidence="1">
    <location>
        <begin position="175"/>
        <end position="187"/>
    </location>
</feature>
<protein>
    <submittedName>
        <fullName evidence="2">Uncharacterized protein</fullName>
    </submittedName>
</protein>
<accession>A0A8K0DX18</accession>
<proteinExistence type="predicted"/>
<dbReference type="OrthoDB" id="671678at2759"/>
<dbReference type="EMBL" id="VOIH02000009">
    <property type="protein sequence ID" value="KAF3438246.1"/>
    <property type="molecule type" value="Genomic_DNA"/>
</dbReference>
<comment type="caution">
    <text evidence="2">The sequence shown here is derived from an EMBL/GenBank/DDBJ whole genome shotgun (WGS) entry which is preliminary data.</text>
</comment>
<feature type="region of interest" description="Disordered" evidence="1">
    <location>
        <begin position="175"/>
        <end position="194"/>
    </location>
</feature>
<evidence type="ECO:0000256" key="1">
    <source>
        <dbReference type="SAM" id="MobiDB-lite"/>
    </source>
</evidence>
<feature type="region of interest" description="Disordered" evidence="1">
    <location>
        <begin position="1"/>
        <end position="24"/>
    </location>
</feature>
<name>A0A8K0DX18_9ROSA</name>
<dbReference type="AlphaFoldDB" id="A0A8K0DX18"/>
<feature type="compositionally biased region" description="Basic and acidic residues" evidence="1">
    <location>
        <begin position="1"/>
        <end position="12"/>
    </location>
</feature>
<dbReference type="Proteomes" id="UP000796880">
    <property type="component" value="Unassembled WGS sequence"/>
</dbReference>
<evidence type="ECO:0000313" key="3">
    <source>
        <dbReference type="Proteomes" id="UP000796880"/>
    </source>
</evidence>
<reference evidence="2" key="1">
    <citation type="submission" date="2020-03" db="EMBL/GenBank/DDBJ databases">
        <title>A high-quality chromosome-level genome assembly of a woody plant with both climbing and erect habits, Rhamnella rubrinervis.</title>
        <authorList>
            <person name="Lu Z."/>
            <person name="Yang Y."/>
            <person name="Zhu X."/>
            <person name="Sun Y."/>
        </authorList>
    </citation>
    <scope>NUCLEOTIDE SEQUENCE</scope>
    <source>
        <strain evidence="2">BYM</strain>
        <tissue evidence="2">Leaf</tissue>
    </source>
</reference>
<sequence length="194" mass="21933">MSDSSFNDKEDVNSEDDSTQVKKGDPMGIEGFVITNIKSSIKITKRLRNFLLPLDIDPSVAFRVPQRDDDPSISKARETTFHTAFFEYGLRLLLLPVFREILYKWGLTPVQLTSNSWRSMEVSWGLHSRIEFGKNQPTANRSYKNLLLPEKVTLTSVGNSTQPTMTMEGMKKKIGDMRKNGAEEKRGNNGLEGS</sequence>
<organism evidence="2 3">
    <name type="scientific">Rhamnella rubrinervis</name>
    <dbReference type="NCBI Taxonomy" id="2594499"/>
    <lineage>
        <taxon>Eukaryota</taxon>
        <taxon>Viridiplantae</taxon>
        <taxon>Streptophyta</taxon>
        <taxon>Embryophyta</taxon>
        <taxon>Tracheophyta</taxon>
        <taxon>Spermatophyta</taxon>
        <taxon>Magnoliopsida</taxon>
        <taxon>eudicotyledons</taxon>
        <taxon>Gunneridae</taxon>
        <taxon>Pentapetalae</taxon>
        <taxon>rosids</taxon>
        <taxon>fabids</taxon>
        <taxon>Rosales</taxon>
        <taxon>Rhamnaceae</taxon>
        <taxon>rhamnoid group</taxon>
        <taxon>Rhamneae</taxon>
        <taxon>Rhamnella</taxon>
    </lineage>
</organism>
<gene>
    <name evidence="2" type="ORF">FNV43_RR21007</name>
</gene>
<evidence type="ECO:0000313" key="2">
    <source>
        <dbReference type="EMBL" id="KAF3438246.1"/>
    </source>
</evidence>